<evidence type="ECO:0000313" key="2">
    <source>
        <dbReference type="Proteomes" id="UP000830395"/>
    </source>
</evidence>
<dbReference type="Proteomes" id="UP000830395">
    <property type="component" value="Chromosome 2"/>
</dbReference>
<keyword evidence="2" id="KW-1185">Reference proteome</keyword>
<comment type="caution">
    <text evidence="1">The sequence shown here is derived from an EMBL/GenBank/DDBJ whole genome shotgun (WGS) entry which is preliminary data.</text>
</comment>
<name>A0ACC5Y242_9TELE</name>
<sequence length="226" mass="24798">MTKGSCSKELPELVTSVKECIESILDGSESFHRRTSSLPDSEFEMVPLADSNILVQKKTKIKILPEAKKTRMGIFAQELAVLVFSKETLKESTLTGKSRPGDPSKKQLEKEKEDRRSAASTPWGEETAERASESREGRKDVEGEEGERDKPVSIPSPKSICEPHERSCRFCLGRSGAGTARHASEGSLLKESLPGAENTQRHALAMRAAGSLESRLSVLRSQTNNT</sequence>
<reference evidence="1" key="1">
    <citation type="submission" date="2020-02" db="EMBL/GenBank/DDBJ databases">
        <title>Genome sequencing of the panga catfish, Pangasius djambal.</title>
        <authorList>
            <person name="Wen M."/>
            <person name="Zahm M."/>
            <person name="Roques C."/>
            <person name="Cabau C."/>
            <person name="Klopp C."/>
            <person name="Donnadieu C."/>
            <person name="Jouanno E."/>
            <person name="Avarre J.-C."/>
            <person name="Campet M."/>
            <person name="Ha T."/>
            <person name="Dugue R."/>
            <person name="Lampietro C."/>
            <person name="Louis A."/>
            <person name="Herpin A."/>
            <person name="Echchiki A."/>
            <person name="Berthelot C."/>
            <person name="Parey E."/>
            <person name="Roest-Crollius H."/>
            <person name="Braasch I."/>
            <person name="Postlethwait J.H."/>
            <person name="Bobe J."/>
            <person name="Montfort J."/>
            <person name="Bouchez O."/>
            <person name="Begum T."/>
            <person name="Schartl M."/>
            <person name="Gustiano R."/>
            <person name="Guiguen Y."/>
        </authorList>
    </citation>
    <scope>NUCLEOTIDE SEQUENCE</scope>
    <source>
        <strain evidence="1">Pdj_M5554</strain>
    </source>
</reference>
<dbReference type="EMBL" id="CM040976">
    <property type="protein sequence ID" value="MCJ8729774.1"/>
    <property type="molecule type" value="Genomic_DNA"/>
</dbReference>
<organism evidence="1 2">
    <name type="scientific">Pangasius djambal</name>
    <dbReference type="NCBI Taxonomy" id="1691987"/>
    <lineage>
        <taxon>Eukaryota</taxon>
        <taxon>Metazoa</taxon>
        <taxon>Chordata</taxon>
        <taxon>Craniata</taxon>
        <taxon>Vertebrata</taxon>
        <taxon>Euteleostomi</taxon>
        <taxon>Actinopterygii</taxon>
        <taxon>Neopterygii</taxon>
        <taxon>Teleostei</taxon>
        <taxon>Ostariophysi</taxon>
        <taxon>Siluriformes</taxon>
        <taxon>Pangasiidae</taxon>
        <taxon>Pangasius</taxon>
    </lineage>
</organism>
<accession>A0ACC5Y242</accession>
<evidence type="ECO:0000313" key="1">
    <source>
        <dbReference type="EMBL" id="MCJ8729774.1"/>
    </source>
</evidence>
<gene>
    <name evidence="1" type="ORF">PDJAM_G00110860</name>
</gene>
<protein>
    <submittedName>
        <fullName evidence="1">Uncharacterized protein</fullName>
    </submittedName>
</protein>
<proteinExistence type="predicted"/>